<dbReference type="PANTHER" id="PTHR30627">
    <property type="entry name" value="PEPTIDOGLYCAN D,D-TRANSPEPTIDASE"/>
    <property type="match status" value="1"/>
</dbReference>
<name>A0ABR5J856_9ACTN</name>
<dbReference type="Gene3D" id="3.40.710.10">
    <property type="entry name" value="DD-peptidase/beta-lactamase superfamily"/>
    <property type="match status" value="1"/>
</dbReference>
<comment type="caution">
    <text evidence="3">The sequence shown here is derived from an EMBL/GenBank/DDBJ whole genome shotgun (WGS) entry which is preliminary data.</text>
</comment>
<dbReference type="InterPro" id="IPR012338">
    <property type="entry name" value="Beta-lactam/transpept-like"/>
</dbReference>
<dbReference type="SUPFAM" id="SSF56601">
    <property type="entry name" value="beta-lactamase/transpeptidase-like"/>
    <property type="match status" value="1"/>
</dbReference>
<feature type="domain" description="Penicillin-binding protein transpeptidase" evidence="2">
    <location>
        <begin position="3"/>
        <end position="132"/>
    </location>
</feature>
<dbReference type="InterPro" id="IPR050515">
    <property type="entry name" value="Beta-lactam/transpept"/>
</dbReference>
<proteinExistence type="predicted"/>
<protein>
    <submittedName>
        <fullName evidence="3">PbsX family transcriptional regulator</fullName>
    </submittedName>
</protein>
<reference evidence="3 4" key="1">
    <citation type="submission" date="2015-07" db="EMBL/GenBank/DDBJ databases">
        <authorList>
            <person name="Ju K.-S."/>
            <person name="Doroghazi J.R."/>
            <person name="Metcalf W.W."/>
        </authorList>
    </citation>
    <scope>NUCLEOTIDE SEQUENCE [LARGE SCALE GENOMIC DNA]</scope>
    <source>
        <strain evidence="3 4">NRRL B-3589</strain>
    </source>
</reference>
<dbReference type="EMBL" id="LGUT01001128">
    <property type="protein sequence ID" value="KOG89585.1"/>
    <property type="molecule type" value="Genomic_DNA"/>
</dbReference>
<dbReference type="InterPro" id="IPR001460">
    <property type="entry name" value="PCN-bd_Tpept"/>
</dbReference>
<evidence type="ECO:0000313" key="3">
    <source>
        <dbReference type="EMBL" id="KOG89585.1"/>
    </source>
</evidence>
<gene>
    <name evidence="3" type="ORF">ADK38_13460</name>
</gene>
<dbReference type="Proteomes" id="UP000037020">
    <property type="component" value="Unassembled WGS sequence"/>
</dbReference>
<dbReference type="PANTHER" id="PTHR30627:SF24">
    <property type="entry name" value="PENICILLIN-BINDING PROTEIN 4B"/>
    <property type="match status" value="1"/>
</dbReference>
<keyword evidence="4" id="KW-1185">Reference proteome</keyword>
<evidence type="ECO:0000313" key="4">
    <source>
        <dbReference type="Proteomes" id="UP000037020"/>
    </source>
</evidence>
<evidence type="ECO:0000259" key="2">
    <source>
        <dbReference type="Pfam" id="PF00905"/>
    </source>
</evidence>
<organism evidence="3 4">
    <name type="scientific">Streptomyces varsoviensis</name>
    <dbReference type="NCBI Taxonomy" id="67373"/>
    <lineage>
        <taxon>Bacteria</taxon>
        <taxon>Bacillati</taxon>
        <taxon>Actinomycetota</taxon>
        <taxon>Actinomycetes</taxon>
        <taxon>Kitasatosporales</taxon>
        <taxon>Streptomycetaceae</taxon>
        <taxon>Streptomyces</taxon>
    </lineage>
</organism>
<evidence type="ECO:0000256" key="1">
    <source>
        <dbReference type="SAM" id="MobiDB-lite"/>
    </source>
</evidence>
<feature type="non-terminal residue" evidence="3">
    <location>
        <position position="1"/>
    </location>
</feature>
<accession>A0ABR5J856</accession>
<sequence length="136" mass="14215">AVIGQGRVEASPLVMASIAATVKNGKFEQPVLVPDAVREKFRAPRDLDPKVAADLRDLMRATVTSGSGHALKDLPGLPHAKTGTAEYGTDNPPRTHAWMIGYQGSSDLAWAVLLEDGGSGGSDAGPVAARFLRNLA</sequence>
<feature type="region of interest" description="Disordered" evidence="1">
    <location>
        <begin position="67"/>
        <end position="90"/>
    </location>
</feature>
<dbReference type="Pfam" id="PF00905">
    <property type="entry name" value="Transpeptidase"/>
    <property type="match status" value="1"/>
</dbReference>